<dbReference type="InterPro" id="IPR018060">
    <property type="entry name" value="HTH_AraC"/>
</dbReference>
<evidence type="ECO:0000256" key="2">
    <source>
        <dbReference type="ARBA" id="ARBA00023125"/>
    </source>
</evidence>
<dbReference type="InterPro" id="IPR003313">
    <property type="entry name" value="AraC-bd"/>
</dbReference>
<comment type="caution">
    <text evidence="6">The sequence shown here is derived from an EMBL/GenBank/DDBJ whole genome shotgun (WGS) entry which is preliminary data.</text>
</comment>
<evidence type="ECO:0000313" key="6">
    <source>
        <dbReference type="EMBL" id="OXY83748.1"/>
    </source>
</evidence>
<feature type="domain" description="HTH araC/xylS-type" evidence="5">
    <location>
        <begin position="123"/>
        <end position="220"/>
    </location>
</feature>
<reference evidence="6 7" key="1">
    <citation type="submission" date="2017-08" db="EMBL/GenBank/DDBJ databases">
        <title>A Genome Sequence of Oceanimonas doudoroffii ATCC 27123T.</title>
        <authorList>
            <person name="Brennan M.A."/>
            <person name="Maclea K.S."/>
            <person name="Mcclelland W.D."/>
            <person name="Trachtenberg A.M."/>
        </authorList>
    </citation>
    <scope>NUCLEOTIDE SEQUENCE [LARGE SCALE GENOMIC DNA]</scope>
    <source>
        <strain evidence="6 7">ATCC 27123</strain>
    </source>
</reference>
<dbReference type="PRINTS" id="PR00032">
    <property type="entry name" value="HTHARAC"/>
</dbReference>
<dbReference type="InterPro" id="IPR037923">
    <property type="entry name" value="HTH-like"/>
</dbReference>
<evidence type="ECO:0000256" key="4">
    <source>
        <dbReference type="ARBA" id="ARBA00023163"/>
    </source>
</evidence>
<dbReference type="InterPro" id="IPR020449">
    <property type="entry name" value="Tscrpt_reg_AraC-type_HTH"/>
</dbReference>
<proteinExistence type="predicted"/>
<dbReference type="PANTHER" id="PTHR46796:SF2">
    <property type="entry name" value="TRANSCRIPTIONAL REGULATORY PROTEIN"/>
    <property type="match status" value="1"/>
</dbReference>
<keyword evidence="2" id="KW-0238">DNA-binding</keyword>
<dbReference type="Proteomes" id="UP000242757">
    <property type="component" value="Unassembled WGS sequence"/>
</dbReference>
<keyword evidence="3" id="KW-0010">Activator</keyword>
<dbReference type="Gene3D" id="1.10.10.60">
    <property type="entry name" value="Homeodomain-like"/>
    <property type="match status" value="2"/>
</dbReference>
<dbReference type="InterPro" id="IPR050204">
    <property type="entry name" value="AraC_XylS_family_regulators"/>
</dbReference>
<dbReference type="SMART" id="SM00342">
    <property type="entry name" value="HTH_ARAC"/>
    <property type="match status" value="1"/>
</dbReference>
<dbReference type="AlphaFoldDB" id="A0A233RK34"/>
<dbReference type="RefSeq" id="WP_094200520.1">
    <property type="nucleotide sequence ID" value="NZ_NBIM01000001.1"/>
</dbReference>
<evidence type="ECO:0000256" key="1">
    <source>
        <dbReference type="ARBA" id="ARBA00023015"/>
    </source>
</evidence>
<dbReference type="EMBL" id="NBIM01000001">
    <property type="protein sequence ID" value="OXY83748.1"/>
    <property type="molecule type" value="Genomic_DNA"/>
</dbReference>
<dbReference type="InterPro" id="IPR009057">
    <property type="entry name" value="Homeodomain-like_sf"/>
</dbReference>
<dbReference type="PROSITE" id="PS01124">
    <property type="entry name" value="HTH_ARAC_FAMILY_2"/>
    <property type="match status" value="1"/>
</dbReference>
<dbReference type="PROSITE" id="PS00041">
    <property type="entry name" value="HTH_ARAC_FAMILY_1"/>
    <property type="match status" value="1"/>
</dbReference>
<dbReference type="OrthoDB" id="9809338at2"/>
<dbReference type="GO" id="GO:0003700">
    <property type="term" value="F:DNA-binding transcription factor activity"/>
    <property type="evidence" value="ECO:0007669"/>
    <property type="project" value="InterPro"/>
</dbReference>
<evidence type="ECO:0000313" key="7">
    <source>
        <dbReference type="Proteomes" id="UP000242757"/>
    </source>
</evidence>
<dbReference type="PANTHER" id="PTHR46796">
    <property type="entry name" value="HTH-TYPE TRANSCRIPTIONAL ACTIVATOR RHAS-RELATED"/>
    <property type="match status" value="1"/>
</dbReference>
<keyword evidence="1" id="KW-0805">Transcription regulation</keyword>
<keyword evidence="7" id="KW-1185">Reference proteome</keyword>
<dbReference type="SUPFAM" id="SSF46689">
    <property type="entry name" value="Homeodomain-like"/>
    <property type="match status" value="2"/>
</dbReference>
<evidence type="ECO:0000259" key="5">
    <source>
        <dbReference type="PROSITE" id="PS01124"/>
    </source>
</evidence>
<name>A0A233RK34_9GAMM</name>
<evidence type="ECO:0000256" key="3">
    <source>
        <dbReference type="ARBA" id="ARBA00023159"/>
    </source>
</evidence>
<dbReference type="Pfam" id="PF12833">
    <property type="entry name" value="HTH_18"/>
    <property type="match status" value="1"/>
</dbReference>
<organism evidence="6 7">
    <name type="scientific">Oceanimonas doudoroffii</name>
    <dbReference type="NCBI Taxonomy" id="84158"/>
    <lineage>
        <taxon>Bacteria</taxon>
        <taxon>Pseudomonadati</taxon>
        <taxon>Pseudomonadota</taxon>
        <taxon>Gammaproteobacteria</taxon>
        <taxon>Aeromonadales</taxon>
        <taxon>Aeromonadaceae</taxon>
        <taxon>Oceanimonas</taxon>
    </lineage>
</organism>
<accession>A0A233RK34</accession>
<sequence length="220" mass="24795">MPQVELRRSDDGRAVGYAAHSHPQWSLGAITAGESSFLYRQARYRVAAGNLVLMNPDWVHACNPVEGKPWAYYMMYVDTACLQAPRLPLLQKQTALVEYLESLMQHLAGHSVPYPAPVPKRLRQLADYLDAHSLEEVSLDELCSQCGYSAGHLVRVFRQHFGITPHAYLLNRRVQHGQRQLKAGVPIAEVALNMGFSDQAHFQRTFKRLVAATPAQYRSK</sequence>
<dbReference type="Pfam" id="PF02311">
    <property type="entry name" value="AraC_binding"/>
    <property type="match status" value="1"/>
</dbReference>
<protein>
    <submittedName>
        <fullName evidence="6">AraC family transcriptional regulator</fullName>
    </submittedName>
</protein>
<keyword evidence="4" id="KW-0804">Transcription</keyword>
<dbReference type="SUPFAM" id="SSF51215">
    <property type="entry name" value="Regulatory protein AraC"/>
    <property type="match status" value="1"/>
</dbReference>
<gene>
    <name evidence="6" type="ORF">B6S08_02535</name>
</gene>
<dbReference type="InterPro" id="IPR018062">
    <property type="entry name" value="HTH_AraC-typ_CS"/>
</dbReference>
<dbReference type="GO" id="GO:0043565">
    <property type="term" value="F:sequence-specific DNA binding"/>
    <property type="evidence" value="ECO:0007669"/>
    <property type="project" value="InterPro"/>
</dbReference>